<gene>
    <name evidence="1" type="ORF">A2617_01700</name>
</gene>
<sequence>MECLTKANTLTLPGKLLYKAPTCWSKDRLWFDKEPHNWDFDFSLERALVASCIRENRCPTIAEWAHFCLSGAVVAALRGKYIVPPEPEPWDWAANLEHFSWEVLWEADQKHPEVLDKTFKASLFRDFLPREHYAPPDHPYSMSNFQQCWINFYPDTLMDSIGNIRLARLKEGCKIFLTLPEEIRASIDLVAKHTPTMLEIATSRFRKK</sequence>
<protein>
    <submittedName>
        <fullName evidence="1">Uncharacterized protein</fullName>
    </submittedName>
</protein>
<evidence type="ECO:0000313" key="2">
    <source>
        <dbReference type="Proteomes" id="UP000177135"/>
    </source>
</evidence>
<dbReference type="AlphaFoldDB" id="A0A1F5MZW1"/>
<name>A0A1F5MZW1_9BACT</name>
<dbReference type="EMBL" id="MFEC01000034">
    <property type="protein sequence ID" value="OGE70780.1"/>
    <property type="molecule type" value="Genomic_DNA"/>
</dbReference>
<organism evidence="1 2">
    <name type="scientific">Candidatus Daviesbacteria bacterium RIFOXYD1_FULL_41_10</name>
    <dbReference type="NCBI Taxonomy" id="1797801"/>
    <lineage>
        <taxon>Bacteria</taxon>
        <taxon>Candidatus Daviesiibacteriota</taxon>
    </lineage>
</organism>
<accession>A0A1F5MZW1</accession>
<comment type="caution">
    <text evidence="1">The sequence shown here is derived from an EMBL/GenBank/DDBJ whole genome shotgun (WGS) entry which is preliminary data.</text>
</comment>
<proteinExistence type="predicted"/>
<dbReference type="Proteomes" id="UP000177135">
    <property type="component" value="Unassembled WGS sequence"/>
</dbReference>
<reference evidence="1 2" key="1">
    <citation type="journal article" date="2016" name="Nat. Commun.">
        <title>Thousands of microbial genomes shed light on interconnected biogeochemical processes in an aquifer system.</title>
        <authorList>
            <person name="Anantharaman K."/>
            <person name="Brown C.T."/>
            <person name="Hug L.A."/>
            <person name="Sharon I."/>
            <person name="Castelle C.J."/>
            <person name="Probst A.J."/>
            <person name="Thomas B.C."/>
            <person name="Singh A."/>
            <person name="Wilkins M.J."/>
            <person name="Karaoz U."/>
            <person name="Brodie E.L."/>
            <person name="Williams K.H."/>
            <person name="Hubbard S.S."/>
            <person name="Banfield J.F."/>
        </authorList>
    </citation>
    <scope>NUCLEOTIDE SEQUENCE [LARGE SCALE GENOMIC DNA]</scope>
</reference>
<evidence type="ECO:0000313" key="1">
    <source>
        <dbReference type="EMBL" id="OGE70780.1"/>
    </source>
</evidence>